<dbReference type="InterPro" id="IPR026442">
    <property type="entry name" value="IPTL_CTERM"/>
</dbReference>
<feature type="chain" id="PRO_5043666896" evidence="1">
    <location>
        <begin position="28"/>
        <end position="279"/>
    </location>
</feature>
<organism evidence="3 4">
    <name type="scientific">Ottowia cancrivicina</name>
    <dbReference type="NCBI Taxonomy" id="3040346"/>
    <lineage>
        <taxon>Bacteria</taxon>
        <taxon>Pseudomonadati</taxon>
        <taxon>Pseudomonadota</taxon>
        <taxon>Betaproteobacteria</taxon>
        <taxon>Burkholderiales</taxon>
        <taxon>Comamonadaceae</taxon>
        <taxon>Ottowia</taxon>
    </lineage>
</organism>
<keyword evidence="1" id="KW-0732">Signal</keyword>
<sequence length="279" mass="29832">MKRRIPCQTALALGALAGLFVAAPASAITPPGTPPTFYCDANRPANADTVEAQLNTRAKNGSATDADRGNQPRWERATASFALQSTGSDPLPSTLTWAFFNGHEIDRYLTFSPPHANYPGIFIGSYLPAGQPQLPANHLYYMRYRFKLDATVNPATYKLQFPANAHGLANLRADDRVVGVYLNGKRMMVTPAGAFTLGGGAHVNEQWKTGENELAFAVYDTGGGGMWLGVQSVTQSVCDWRPAPAAAATPVPTLEGWSLAALGGLLGGAAAWRRRKKRA</sequence>
<evidence type="ECO:0000256" key="1">
    <source>
        <dbReference type="SAM" id="SignalP"/>
    </source>
</evidence>
<accession>A0AAW6RNU1</accession>
<keyword evidence="4" id="KW-1185">Reference proteome</keyword>
<evidence type="ECO:0000259" key="2">
    <source>
        <dbReference type="Pfam" id="PF18203"/>
    </source>
</evidence>
<protein>
    <submittedName>
        <fullName evidence="3">IPTL-CTERM sorting domain-containing protein</fullName>
    </submittedName>
</protein>
<evidence type="ECO:0000313" key="4">
    <source>
        <dbReference type="Proteomes" id="UP001237156"/>
    </source>
</evidence>
<feature type="signal peptide" evidence="1">
    <location>
        <begin position="1"/>
        <end position="27"/>
    </location>
</feature>
<dbReference type="Proteomes" id="UP001237156">
    <property type="component" value="Unassembled WGS sequence"/>
</dbReference>
<evidence type="ECO:0000313" key="3">
    <source>
        <dbReference type="EMBL" id="MDG9699627.1"/>
    </source>
</evidence>
<dbReference type="RefSeq" id="WP_279524493.1">
    <property type="nucleotide sequence ID" value="NZ_JARVII010000014.1"/>
</dbReference>
<name>A0AAW6RNU1_9BURK</name>
<dbReference type="EMBL" id="JARVII010000014">
    <property type="protein sequence ID" value="MDG9699627.1"/>
    <property type="molecule type" value="Genomic_DNA"/>
</dbReference>
<proteinExistence type="predicted"/>
<comment type="caution">
    <text evidence="3">The sequence shown here is derived from an EMBL/GenBank/DDBJ whole genome shotgun (WGS) entry which is preliminary data.</text>
</comment>
<dbReference type="Pfam" id="PF18203">
    <property type="entry name" value="IPTL-CTERM"/>
    <property type="match status" value="1"/>
</dbReference>
<dbReference type="NCBIfam" id="TIGR04174">
    <property type="entry name" value="IPTL_CTERM"/>
    <property type="match status" value="1"/>
</dbReference>
<feature type="domain" description="IPTL-CTERM protein sorting" evidence="2">
    <location>
        <begin position="249"/>
        <end position="275"/>
    </location>
</feature>
<dbReference type="AlphaFoldDB" id="A0AAW6RNU1"/>
<gene>
    <name evidence="3" type="ORF">QB898_07875</name>
</gene>
<reference evidence="3 4" key="1">
    <citation type="submission" date="2023-04" db="EMBL/GenBank/DDBJ databases">
        <title>Ottowia paracancer sp. nov., isolated from human stomach.</title>
        <authorList>
            <person name="Song Y."/>
        </authorList>
    </citation>
    <scope>NUCLEOTIDE SEQUENCE [LARGE SCALE GENOMIC DNA]</scope>
    <source>
        <strain evidence="3 4">10c7w1</strain>
    </source>
</reference>